<dbReference type="EMBL" id="GBXM01097846">
    <property type="protein sequence ID" value="JAH10731.1"/>
    <property type="molecule type" value="Transcribed_RNA"/>
</dbReference>
<keyword evidence="1" id="KW-1133">Transmembrane helix</keyword>
<sequence length="39" mass="4500">MAIYVKVKSLTYIILSLHKLMAGQISLTFYTLLQNLRTL</sequence>
<evidence type="ECO:0000313" key="2">
    <source>
        <dbReference type="EMBL" id="JAH10731.1"/>
    </source>
</evidence>
<protein>
    <submittedName>
        <fullName evidence="2">Uncharacterized protein</fullName>
    </submittedName>
</protein>
<organism evidence="2">
    <name type="scientific">Anguilla anguilla</name>
    <name type="common">European freshwater eel</name>
    <name type="synonym">Muraena anguilla</name>
    <dbReference type="NCBI Taxonomy" id="7936"/>
    <lineage>
        <taxon>Eukaryota</taxon>
        <taxon>Metazoa</taxon>
        <taxon>Chordata</taxon>
        <taxon>Craniata</taxon>
        <taxon>Vertebrata</taxon>
        <taxon>Euteleostomi</taxon>
        <taxon>Actinopterygii</taxon>
        <taxon>Neopterygii</taxon>
        <taxon>Teleostei</taxon>
        <taxon>Anguilliformes</taxon>
        <taxon>Anguillidae</taxon>
        <taxon>Anguilla</taxon>
    </lineage>
</organism>
<keyword evidence="1" id="KW-0472">Membrane</keyword>
<proteinExistence type="predicted"/>
<feature type="transmembrane region" description="Helical" evidence="1">
    <location>
        <begin position="12"/>
        <end position="33"/>
    </location>
</feature>
<accession>A0A0E9Q1J4</accession>
<reference evidence="2" key="2">
    <citation type="journal article" date="2015" name="Fish Shellfish Immunol.">
        <title>Early steps in the European eel (Anguilla anguilla)-Vibrio vulnificus interaction in the gills: Role of the RtxA13 toxin.</title>
        <authorList>
            <person name="Callol A."/>
            <person name="Pajuelo D."/>
            <person name="Ebbesson L."/>
            <person name="Teles M."/>
            <person name="MacKenzie S."/>
            <person name="Amaro C."/>
        </authorList>
    </citation>
    <scope>NUCLEOTIDE SEQUENCE</scope>
</reference>
<evidence type="ECO:0000256" key="1">
    <source>
        <dbReference type="SAM" id="Phobius"/>
    </source>
</evidence>
<keyword evidence="1" id="KW-0812">Transmembrane</keyword>
<dbReference type="AlphaFoldDB" id="A0A0E9Q1J4"/>
<reference evidence="2" key="1">
    <citation type="submission" date="2014-11" db="EMBL/GenBank/DDBJ databases">
        <authorList>
            <person name="Amaro Gonzalez C."/>
        </authorList>
    </citation>
    <scope>NUCLEOTIDE SEQUENCE</scope>
</reference>
<name>A0A0E9Q1J4_ANGAN</name>